<dbReference type="EC" id="2.7.7.77" evidence="8"/>
<organism evidence="10">
    <name type="scientific">Planktothricoides raciborskii GIHE-MW2</name>
    <dbReference type="NCBI Taxonomy" id="2792601"/>
    <lineage>
        <taxon>Bacteria</taxon>
        <taxon>Bacillati</taxon>
        <taxon>Cyanobacteriota</taxon>
        <taxon>Cyanophyceae</taxon>
        <taxon>Oscillatoriophycideae</taxon>
        <taxon>Oscillatoriales</taxon>
        <taxon>Oscillatoriaceae</taxon>
        <taxon>Planktothricoides</taxon>
    </lineage>
</organism>
<dbReference type="GO" id="GO:0061603">
    <property type="term" value="F:molybdenum cofactor guanylyltransferase activity"/>
    <property type="evidence" value="ECO:0007669"/>
    <property type="project" value="UniProtKB-EC"/>
</dbReference>
<sequence>MTTTPFLVALVLAGGKSSRMGRDKALILWDGQPMLQRVVGAIRQLPLLSSVYILTPRPDLYQGSITGDVQWLLESSPGNGPLIALSQGFAQIEAEWILLLACDMPQLDSGILHQWSQKLSTLPPEILALVPQSAERWEPMCGFYRKEAEKALEVFIQAGGRSLQGWLKQIPVSSIPVDRAARLMLKNCNKPEDLAKDQTDIAENFRHNIGQKL</sequence>
<keyword evidence="3 8" id="KW-0479">Metal-binding</keyword>
<keyword evidence="7 8" id="KW-0501">Molybdenum cofactor biosynthesis</keyword>
<name>A0AAU8JKB7_9CYAN</name>
<feature type="binding site" evidence="8">
    <location>
        <begin position="12"/>
        <end position="14"/>
    </location>
    <ligand>
        <name>GTP</name>
        <dbReference type="ChEBI" id="CHEBI:37565"/>
    </ligand>
</feature>
<keyword evidence="6 8" id="KW-0342">GTP-binding</keyword>
<feature type="binding site" evidence="8">
    <location>
        <position position="103"/>
    </location>
    <ligand>
        <name>Mg(2+)</name>
        <dbReference type="ChEBI" id="CHEBI:18420"/>
    </ligand>
</feature>
<dbReference type="InterPro" id="IPR025877">
    <property type="entry name" value="MobA-like_NTP_Trfase"/>
</dbReference>
<evidence type="ECO:0000256" key="3">
    <source>
        <dbReference type="ARBA" id="ARBA00022723"/>
    </source>
</evidence>
<evidence type="ECO:0000256" key="1">
    <source>
        <dbReference type="ARBA" id="ARBA00022490"/>
    </source>
</evidence>
<dbReference type="SUPFAM" id="SSF53448">
    <property type="entry name" value="Nucleotide-diphospho-sugar transferases"/>
    <property type="match status" value="1"/>
</dbReference>
<feature type="domain" description="MobA-like NTP transferase" evidence="9">
    <location>
        <begin position="9"/>
        <end position="165"/>
    </location>
</feature>
<dbReference type="PANTHER" id="PTHR19136">
    <property type="entry name" value="MOLYBDENUM COFACTOR GUANYLYLTRANSFERASE"/>
    <property type="match status" value="1"/>
</dbReference>
<dbReference type="GO" id="GO:0006777">
    <property type="term" value="P:Mo-molybdopterin cofactor biosynthetic process"/>
    <property type="evidence" value="ECO:0007669"/>
    <property type="project" value="UniProtKB-KW"/>
</dbReference>
<feature type="binding site" evidence="8">
    <location>
        <position position="24"/>
    </location>
    <ligand>
        <name>GTP</name>
        <dbReference type="ChEBI" id="CHEBI:37565"/>
    </ligand>
</feature>
<dbReference type="GO" id="GO:0005737">
    <property type="term" value="C:cytoplasm"/>
    <property type="evidence" value="ECO:0007669"/>
    <property type="project" value="UniProtKB-SubCell"/>
</dbReference>
<keyword evidence="1 8" id="KW-0963">Cytoplasm</keyword>
<dbReference type="GO" id="GO:0046872">
    <property type="term" value="F:metal ion binding"/>
    <property type="evidence" value="ECO:0007669"/>
    <property type="project" value="UniProtKB-KW"/>
</dbReference>
<gene>
    <name evidence="8" type="primary">mobA</name>
    <name evidence="10" type="ORF">ABWT76_002215</name>
</gene>
<accession>A0AAU8JKB7</accession>
<dbReference type="Gene3D" id="3.90.550.10">
    <property type="entry name" value="Spore Coat Polysaccharide Biosynthesis Protein SpsA, Chain A"/>
    <property type="match status" value="1"/>
</dbReference>
<evidence type="ECO:0000256" key="6">
    <source>
        <dbReference type="ARBA" id="ARBA00023134"/>
    </source>
</evidence>
<evidence type="ECO:0000256" key="8">
    <source>
        <dbReference type="HAMAP-Rule" id="MF_00316"/>
    </source>
</evidence>
<feature type="binding site" evidence="8">
    <location>
        <position position="103"/>
    </location>
    <ligand>
        <name>GTP</name>
        <dbReference type="ChEBI" id="CHEBI:37565"/>
    </ligand>
</feature>
<dbReference type="NCBIfam" id="NF002741">
    <property type="entry name" value="PRK02726.1"/>
    <property type="match status" value="1"/>
</dbReference>
<evidence type="ECO:0000256" key="2">
    <source>
        <dbReference type="ARBA" id="ARBA00022679"/>
    </source>
</evidence>
<dbReference type="RefSeq" id="WP_054464661.1">
    <property type="nucleotide sequence ID" value="NZ_CP159837.1"/>
</dbReference>
<comment type="function">
    <text evidence="8">Transfers a GMP moiety from GTP to Mo-molybdopterin (Mo-MPT) cofactor (Moco or molybdenum cofactor) to form Mo-molybdopterin guanine dinucleotide (Mo-MGD) cofactor.</text>
</comment>
<dbReference type="InterPro" id="IPR013482">
    <property type="entry name" value="Molybde_CF_guanTrfase"/>
</dbReference>
<evidence type="ECO:0000256" key="5">
    <source>
        <dbReference type="ARBA" id="ARBA00022842"/>
    </source>
</evidence>
<evidence type="ECO:0000313" key="10">
    <source>
        <dbReference type="EMBL" id="XCM39305.1"/>
    </source>
</evidence>
<evidence type="ECO:0000259" key="9">
    <source>
        <dbReference type="Pfam" id="PF12804"/>
    </source>
</evidence>
<dbReference type="EMBL" id="CP159837">
    <property type="protein sequence ID" value="XCM39305.1"/>
    <property type="molecule type" value="Genomic_DNA"/>
</dbReference>
<evidence type="ECO:0000256" key="4">
    <source>
        <dbReference type="ARBA" id="ARBA00022741"/>
    </source>
</evidence>
<keyword evidence="4 8" id="KW-0547">Nucleotide-binding</keyword>
<proteinExistence type="inferred from homology"/>
<comment type="domain">
    <text evidence="8">The N-terminal domain determines nucleotide recognition and specific binding, while the C-terminal domain determines the specific binding to the target protein.</text>
</comment>
<reference evidence="10" key="1">
    <citation type="submission" date="2024-07" db="EMBL/GenBank/DDBJ databases">
        <authorList>
            <person name="Kim Y.J."/>
            <person name="Jeong J.Y."/>
        </authorList>
    </citation>
    <scope>NUCLEOTIDE SEQUENCE</scope>
    <source>
        <strain evidence="10">GIHE-MW2</strain>
    </source>
</reference>
<evidence type="ECO:0000256" key="7">
    <source>
        <dbReference type="ARBA" id="ARBA00023150"/>
    </source>
</evidence>
<dbReference type="GO" id="GO:0005525">
    <property type="term" value="F:GTP binding"/>
    <property type="evidence" value="ECO:0007669"/>
    <property type="project" value="UniProtKB-UniRule"/>
</dbReference>
<dbReference type="AlphaFoldDB" id="A0AAU8JKB7"/>
<comment type="catalytic activity">
    <reaction evidence="8">
        <text>Mo-molybdopterin + GTP + H(+) = Mo-molybdopterin guanine dinucleotide + diphosphate</text>
        <dbReference type="Rhea" id="RHEA:34243"/>
        <dbReference type="ChEBI" id="CHEBI:15378"/>
        <dbReference type="ChEBI" id="CHEBI:33019"/>
        <dbReference type="ChEBI" id="CHEBI:37565"/>
        <dbReference type="ChEBI" id="CHEBI:71302"/>
        <dbReference type="ChEBI" id="CHEBI:71310"/>
        <dbReference type="EC" id="2.7.7.77"/>
    </reaction>
</comment>
<dbReference type="CDD" id="cd02503">
    <property type="entry name" value="MobA"/>
    <property type="match status" value="1"/>
</dbReference>
<dbReference type="Pfam" id="PF12804">
    <property type="entry name" value="NTP_transf_3"/>
    <property type="match status" value="1"/>
</dbReference>
<dbReference type="HAMAP" id="MF_00316">
    <property type="entry name" value="MobA"/>
    <property type="match status" value="1"/>
</dbReference>
<comment type="cofactor">
    <cofactor evidence="8">
        <name>Mg(2+)</name>
        <dbReference type="ChEBI" id="CHEBI:18420"/>
    </cofactor>
</comment>
<keyword evidence="5 8" id="KW-0460">Magnesium</keyword>
<protein>
    <recommendedName>
        <fullName evidence="8">Probable molybdenum cofactor guanylyltransferase</fullName>
        <shortName evidence="8">MoCo guanylyltransferase</shortName>
        <ecNumber evidence="8">2.7.7.77</ecNumber>
    </recommendedName>
    <alternativeName>
        <fullName evidence="8">GTP:molybdopterin guanylyltransferase</fullName>
    </alternativeName>
    <alternativeName>
        <fullName evidence="8">Mo-MPT guanylyltransferase</fullName>
    </alternativeName>
    <alternativeName>
        <fullName evidence="8">Molybdopterin guanylyltransferase</fullName>
    </alternativeName>
    <alternativeName>
        <fullName evidence="8">Molybdopterin-guanine dinucleotide synthase</fullName>
        <shortName evidence="8">MGD synthase</shortName>
    </alternativeName>
</protein>
<keyword evidence="10" id="KW-0548">Nucleotidyltransferase</keyword>
<dbReference type="InterPro" id="IPR029044">
    <property type="entry name" value="Nucleotide-diphossugar_trans"/>
</dbReference>
<comment type="subcellular location">
    <subcellularLocation>
        <location evidence="8">Cytoplasm</location>
    </subcellularLocation>
</comment>
<comment type="similarity">
    <text evidence="8">Belongs to the MobA family.</text>
</comment>
<dbReference type="PANTHER" id="PTHR19136:SF81">
    <property type="entry name" value="MOLYBDENUM COFACTOR GUANYLYLTRANSFERASE"/>
    <property type="match status" value="1"/>
</dbReference>
<keyword evidence="2 8" id="KW-0808">Transferase</keyword>
<comment type="caution">
    <text evidence="8">Lacks conserved residue(s) required for the propagation of feature annotation.</text>
</comment>